<dbReference type="AlphaFoldDB" id="A0A926RUX2"/>
<comment type="caution">
    <text evidence="1">The sequence shown here is derived from an EMBL/GenBank/DDBJ whole genome shotgun (WGS) entry which is preliminary data.</text>
</comment>
<dbReference type="RefSeq" id="WP_191142580.1">
    <property type="nucleotide sequence ID" value="NZ_JACXAH010000026.1"/>
</dbReference>
<dbReference type="EMBL" id="JACXAH010000026">
    <property type="protein sequence ID" value="MBD1373513.1"/>
    <property type="molecule type" value="Genomic_DNA"/>
</dbReference>
<reference evidence="1" key="1">
    <citation type="submission" date="2020-09" db="EMBL/GenBank/DDBJ databases">
        <title>A novel bacterium of genus Hazenella, isolated from South China Sea.</title>
        <authorList>
            <person name="Huang H."/>
            <person name="Mo K."/>
            <person name="Hu Y."/>
        </authorList>
    </citation>
    <scope>NUCLEOTIDE SEQUENCE</scope>
    <source>
        <strain evidence="1">IB182357</strain>
    </source>
</reference>
<dbReference type="Proteomes" id="UP000661691">
    <property type="component" value="Unassembled WGS sequence"/>
</dbReference>
<accession>A0A926RUX2</accession>
<protein>
    <submittedName>
        <fullName evidence="1">Uncharacterized protein</fullName>
    </submittedName>
</protein>
<gene>
    <name evidence="1" type="ORF">IC620_14255</name>
</gene>
<proteinExistence type="predicted"/>
<evidence type="ECO:0000313" key="2">
    <source>
        <dbReference type="Proteomes" id="UP000661691"/>
    </source>
</evidence>
<name>A0A926RUX2_9BACL</name>
<keyword evidence="2" id="KW-1185">Reference proteome</keyword>
<sequence length="53" mass="5556">MVASYTFNGIQPVSMTRGGQAYYYQLNGHGDVIALINTSGSAVATTMTPISIS</sequence>
<organism evidence="1 2">
    <name type="scientific">Polycladospora coralii</name>
    <dbReference type="NCBI Taxonomy" id="2771432"/>
    <lineage>
        <taxon>Bacteria</taxon>
        <taxon>Bacillati</taxon>
        <taxon>Bacillota</taxon>
        <taxon>Bacilli</taxon>
        <taxon>Bacillales</taxon>
        <taxon>Thermoactinomycetaceae</taxon>
        <taxon>Polycladospora</taxon>
    </lineage>
</organism>
<evidence type="ECO:0000313" key="1">
    <source>
        <dbReference type="EMBL" id="MBD1373513.1"/>
    </source>
</evidence>